<evidence type="ECO:0000313" key="2">
    <source>
        <dbReference type="EMBL" id="OGG08403.1"/>
    </source>
</evidence>
<gene>
    <name evidence="2" type="ORF">A2777_03050</name>
</gene>
<reference evidence="2 3" key="1">
    <citation type="journal article" date="2016" name="Nat. Commun.">
        <title>Thousands of microbial genomes shed light on interconnected biogeochemical processes in an aquifer system.</title>
        <authorList>
            <person name="Anantharaman K."/>
            <person name="Brown C.T."/>
            <person name="Hug L.A."/>
            <person name="Sharon I."/>
            <person name="Castelle C.J."/>
            <person name="Probst A.J."/>
            <person name="Thomas B.C."/>
            <person name="Singh A."/>
            <person name="Wilkins M.J."/>
            <person name="Karaoz U."/>
            <person name="Brodie E.L."/>
            <person name="Williams K.H."/>
            <person name="Hubbard S.S."/>
            <person name="Banfield J.F."/>
        </authorList>
    </citation>
    <scope>NUCLEOTIDE SEQUENCE [LARGE SCALE GENOMIC DNA]</scope>
</reference>
<feature type="region of interest" description="Disordered" evidence="1">
    <location>
        <begin position="224"/>
        <end position="250"/>
    </location>
</feature>
<dbReference type="EMBL" id="MFJF01000001">
    <property type="protein sequence ID" value="OGG08403.1"/>
    <property type="molecule type" value="Genomic_DNA"/>
</dbReference>
<comment type="caution">
    <text evidence="2">The sequence shown here is derived from an EMBL/GenBank/DDBJ whole genome shotgun (WGS) entry which is preliminary data.</text>
</comment>
<name>A0A1F5Z7N6_9BACT</name>
<dbReference type="AlphaFoldDB" id="A0A1F5Z7N6"/>
<protein>
    <submittedName>
        <fullName evidence="2">Uncharacterized protein</fullName>
    </submittedName>
</protein>
<evidence type="ECO:0000313" key="3">
    <source>
        <dbReference type="Proteomes" id="UP000177354"/>
    </source>
</evidence>
<evidence type="ECO:0000256" key="1">
    <source>
        <dbReference type="SAM" id="MobiDB-lite"/>
    </source>
</evidence>
<sequence>MYGIIEIVRPMDVMETPISVTGESPKIVLPLYKARRWLFDSVAFAPSEEDKNDIKPMDEKRNQLRNFFSERDKSGELKNLQDLIGFLSHADGVILLRETVNLTNFRIFVNGNSNEEPVPIVLPEEDRVNFKKGLSKRLNPVLKKLPVPDEAEKIEKAKETAYIDSNQAGINRHTNGLGPEEEVDFITGKPVPENNDRQKMIHRLIRSVGSRISKLLKPDEVSEKTMTKAVDMQTGKVESSKSPLESDNGDQTHIHYTQKLHDEIPDMTLLALKAMGLVPFENQDEIQEIIYSGRTVAETVDRERVGI</sequence>
<proteinExistence type="predicted"/>
<accession>A0A1F5Z7N6</accession>
<dbReference type="Proteomes" id="UP000177354">
    <property type="component" value="Unassembled WGS sequence"/>
</dbReference>
<feature type="compositionally biased region" description="Polar residues" evidence="1">
    <location>
        <begin position="236"/>
        <end position="250"/>
    </location>
</feature>
<organism evidence="2 3">
    <name type="scientific">Candidatus Gottesmanbacteria bacterium RIFCSPHIGHO2_01_FULL_40_15</name>
    <dbReference type="NCBI Taxonomy" id="1798376"/>
    <lineage>
        <taxon>Bacteria</taxon>
        <taxon>Candidatus Gottesmaniibacteriota</taxon>
    </lineage>
</organism>